<dbReference type="PANTHER" id="PTHR12929:SF10">
    <property type="entry name" value="RIBOFLAVIN TRANSPORTER"/>
    <property type="match status" value="1"/>
</dbReference>
<dbReference type="GO" id="GO:0032217">
    <property type="term" value="F:riboflavin transmembrane transporter activity"/>
    <property type="evidence" value="ECO:0007669"/>
    <property type="project" value="UniProtKB-UniRule"/>
</dbReference>
<keyword evidence="6 9" id="KW-0812">Transmembrane</keyword>
<feature type="transmembrane region" description="Helical" evidence="9">
    <location>
        <begin position="113"/>
        <end position="133"/>
    </location>
</feature>
<dbReference type="InterPro" id="IPR009357">
    <property type="entry name" value="Riboflavin_transptr"/>
</dbReference>
<feature type="non-terminal residue" evidence="11">
    <location>
        <position position="446"/>
    </location>
</feature>
<evidence type="ECO:0000256" key="8">
    <source>
        <dbReference type="ARBA" id="ARBA00023136"/>
    </source>
</evidence>
<accession>S5NFE4</accession>
<feature type="transmembrane region" description="Helical" evidence="9">
    <location>
        <begin position="174"/>
        <end position="193"/>
    </location>
</feature>
<sequence>MASNIEEKEEQEAPILQLGSLNSEMVHQRSKTLRKIFRGEHNYLLSALCVSFGMSTWLPVNSVYSQMPLLTQYAPESWNLASYFSVVVQIANIAPLGYYFVRDRQWCPDSILICLFLLLGTLASCFLSFTYHIPVSIFGAQHSFFFFLFAFFLSMVGCVSSVLFLPFMGRLPEVYLVSFFIGEGISGFIPSFLALLQGVAKDPVCISVNVSGVVTKQEVMKEPLFSSGLFFFVISSIMLFNTLCFLYLNYFSNLMSKYSVKPKSPSNSEAINVNPSRNRETDEDPDIPKFLLIVLIVVVGIINCFSNGILPSIMSYSCLPYGPETYHWSLNINMIIGPLSSYFAYFIPLVSVRLLAFCCIVEILCINYELITAFTSPFPPLIGTDIGVVMIILVWMFGAGLISYIKLSIAAILRRRHKKALFNYGISTQIGSTIGAILAFILIIYA</sequence>
<evidence type="ECO:0000256" key="9">
    <source>
        <dbReference type="RuleBase" id="RU368035"/>
    </source>
</evidence>
<dbReference type="PANTHER" id="PTHR12929">
    <property type="entry name" value="SOLUTE CARRIER FAMILY 52"/>
    <property type="match status" value="1"/>
</dbReference>
<keyword evidence="5 9" id="KW-1003">Cell membrane</keyword>
<proteinExistence type="evidence at transcript level"/>
<feature type="compositionally biased region" description="Polar residues" evidence="10">
    <location>
        <begin position="264"/>
        <end position="276"/>
    </location>
</feature>
<evidence type="ECO:0000256" key="4">
    <source>
        <dbReference type="ARBA" id="ARBA00022448"/>
    </source>
</evidence>
<protein>
    <recommendedName>
        <fullName evidence="9">Riboflavin transporter</fullName>
    </recommendedName>
</protein>
<comment type="function">
    <text evidence="9">Plasma membrane transporter mediating the uptake by cells of the water soluble vitamin B2/riboflavin that plays a key role in biochemical oxidation-reduction reactions of the carbohydrate, lipid, and amino acid metabolism.</text>
</comment>
<keyword evidence="7 9" id="KW-1133">Transmembrane helix</keyword>
<feature type="transmembrane region" description="Helical" evidence="9">
    <location>
        <begin position="386"/>
        <end position="409"/>
    </location>
</feature>
<evidence type="ECO:0000256" key="3">
    <source>
        <dbReference type="ARBA" id="ARBA00006366"/>
    </source>
</evidence>
<evidence type="ECO:0000256" key="7">
    <source>
        <dbReference type="ARBA" id="ARBA00022989"/>
    </source>
</evidence>
<keyword evidence="8 9" id="KW-0472">Membrane</keyword>
<evidence type="ECO:0000256" key="10">
    <source>
        <dbReference type="SAM" id="MobiDB-lite"/>
    </source>
</evidence>
<feature type="transmembrane region" description="Helical" evidence="9">
    <location>
        <begin position="43"/>
        <end position="60"/>
    </location>
</feature>
<comment type="catalytic activity">
    <reaction evidence="1 9">
        <text>riboflavin(in) = riboflavin(out)</text>
        <dbReference type="Rhea" id="RHEA:35015"/>
        <dbReference type="ChEBI" id="CHEBI:57986"/>
    </reaction>
</comment>
<feature type="transmembrane region" description="Helical" evidence="9">
    <location>
        <begin position="354"/>
        <end position="374"/>
    </location>
</feature>
<evidence type="ECO:0000256" key="1">
    <source>
        <dbReference type="ARBA" id="ARBA00000215"/>
    </source>
</evidence>
<evidence type="ECO:0000256" key="6">
    <source>
        <dbReference type="ARBA" id="ARBA00022692"/>
    </source>
</evidence>
<dbReference type="GO" id="GO:0005886">
    <property type="term" value="C:plasma membrane"/>
    <property type="evidence" value="ECO:0007669"/>
    <property type="project" value="UniProtKB-SubCell"/>
</dbReference>
<evidence type="ECO:0000256" key="5">
    <source>
        <dbReference type="ARBA" id="ARBA00022475"/>
    </source>
</evidence>
<dbReference type="Pfam" id="PF06237">
    <property type="entry name" value="SLC52_ribofla_tr"/>
    <property type="match status" value="1"/>
</dbReference>
<dbReference type="AlphaFoldDB" id="S5NFE4"/>
<organism evidence="11">
    <name type="scientific">Planococcus citri</name>
    <name type="common">citrus mealybug</name>
    <dbReference type="NCBI Taxonomy" id="170843"/>
    <lineage>
        <taxon>Eukaryota</taxon>
        <taxon>Metazoa</taxon>
        <taxon>Ecdysozoa</taxon>
        <taxon>Arthropoda</taxon>
        <taxon>Hexapoda</taxon>
        <taxon>Insecta</taxon>
        <taxon>Pterygota</taxon>
        <taxon>Neoptera</taxon>
        <taxon>Paraneoptera</taxon>
        <taxon>Hemiptera</taxon>
        <taxon>Sternorrhyncha</taxon>
        <taxon>Coccoidea</taxon>
        <taxon>Pseudococcidae</taxon>
        <taxon>Planococcus</taxon>
    </lineage>
</organism>
<feature type="transmembrane region" description="Helical" evidence="9">
    <location>
        <begin position="80"/>
        <end position="101"/>
    </location>
</feature>
<evidence type="ECO:0000256" key="2">
    <source>
        <dbReference type="ARBA" id="ARBA00004651"/>
    </source>
</evidence>
<feature type="transmembrane region" description="Helical" evidence="9">
    <location>
        <begin position="145"/>
        <end position="167"/>
    </location>
</feature>
<reference evidence="11" key="1">
    <citation type="journal article" date="2013" name="Cell">
        <title>Horizontal gene transfer from diverse bacteria to an insect genome enables a tripartite nested mealybug symbiosis.</title>
        <authorList>
            <person name="Husnik F."/>
            <person name="Nikoh N."/>
            <person name="Koga R."/>
            <person name="Ross L."/>
            <person name="Duncan R.P."/>
            <person name="Fujie M."/>
            <person name="Tanaka M."/>
            <person name="Satoh N."/>
            <person name="Bachtrog D."/>
            <person name="Wilson A.C."/>
            <person name="von Dohlen C.D."/>
            <person name="Fukatsu T."/>
            <person name="McCutcheon J.P."/>
        </authorList>
    </citation>
    <scope>NUCLEOTIDE SEQUENCE</scope>
</reference>
<feature type="transmembrane region" description="Helical" evidence="9">
    <location>
        <begin position="290"/>
        <end position="314"/>
    </location>
</feature>
<reference evidence="11" key="2">
    <citation type="submission" date="2013-05" db="EMBL/GenBank/DDBJ databases">
        <authorList>
            <person name="McCutcheon J."/>
        </authorList>
    </citation>
    <scope>NUCLEOTIDE SEQUENCE</scope>
</reference>
<keyword evidence="4 9" id="KW-0813">Transport</keyword>
<name>S5NFE4_9HEMI</name>
<dbReference type="EMBL" id="KF021987">
    <property type="protein sequence ID" value="AGR65734.1"/>
    <property type="molecule type" value="mRNA"/>
</dbReference>
<evidence type="ECO:0000313" key="11">
    <source>
        <dbReference type="EMBL" id="AGR65734.1"/>
    </source>
</evidence>
<comment type="subcellular location">
    <subcellularLocation>
        <location evidence="2 9">Cell membrane</location>
        <topology evidence="2 9">Multi-pass membrane protein</topology>
    </subcellularLocation>
</comment>
<feature type="transmembrane region" description="Helical" evidence="9">
    <location>
        <begin position="421"/>
        <end position="445"/>
    </location>
</feature>
<feature type="region of interest" description="Disordered" evidence="10">
    <location>
        <begin position="263"/>
        <end position="282"/>
    </location>
</feature>
<feature type="transmembrane region" description="Helical" evidence="9">
    <location>
        <begin position="229"/>
        <end position="251"/>
    </location>
</feature>
<feature type="transmembrane region" description="Helical" evidence="9">
    <location>
        <begin position="326"/>
        <end position="347"/>
    </location>
</feature>
<comment type="similarity">
    <text evidence="3 9">Belongs to the riboflavin transporter family.</text>
</comment>